<feature type="compositionally biased region" description="Low complexity" evidence="1">
    <location>
        <begin position="331"/>
        <end position="346"/>
    </location>
</feature>
<feature type="region of interest" description="Disordered" evidence="1">
    <location>
        <begin position="114"/>
        <end position="157"/>
    </location>
</feature>
<accession>A0AAV9RMT7</accession>
<comment type="caution">
    <text evidence="2">The sequence shown here is derived from an EMBL/GenBank/DDBJ whole genome shotgun (WGS) entry which is preliminary data.</text>
</comment>
<feature type="compositionally biased region" description="Pro residues" evidence="1">
    <location>
        <begin position="114"/>
        <end position="129"/>
    </location>
</feature>
<evidence type="ECO:0000313" key="2">
    <source>
        <dbReference type="EMBL" id="KAK5610365.1"/>
    </source>
</evidence>
<evidence type="ECO:0000256" key="1">
    <source>
        <dbReference type="SAM" id="MobiDB-lite"/>
    </source>
</evidence>
<gene>
    <name evidence="2" type="ORF">CRENBAI_006041</name>
</gene>
<sequence length="357" mass="37640">MNIKDSSYLQTSSFRSFSLHIGPSQNPILTEGTSQQDQSTMEREFKRGEILVKLFSHLVTSPSSPWRRLEIAGNLQDWLEAWKDYFFPQDPRIHHTIKAVPRGDFSAHGFAPDKPLPLPPTPNPVPGTGPVPEAFLDEPPSHPDPVPGSVLEGSQAELPSHSVPVREGLMDGLPPLPAPVPGPVLKGTKDELPPSLVPVLEEFVDELSPLLVPVPEGCEDAPSPSTVPQRIRRRSPRPLAWVPAVSAPQFSSSTVGSPGPAAGLQTASSFVAGCLTASPFVGGLLIACSCVAGFQTASSCIAGLQIGCSVVAVRLNSGSAGDSLRAVRLNSSRSGSGPQLLGSPSSPVHPQKRILGT</sequence>
<reference evidence="2 3" key="1">
    <citation type="submission" date="2021-06" db="EMBL/GenBank/DDBJ databases">
        <authorList>
            <person name="Palmer J.M."/>
        </authorList>
    </citation>
    <scope>NUCLEOTIDE SEQUENCE [LARGE SCALE GENOMIC DNA]</scope>
    <source>
        <strain evidence="2 3">MEX-2019</strain>
        <tissue evidence="2">Muscle</tissue>
    </source>
</reference>
<proteinExistence type="predicted"/>
<protein>
    <submittedName>
        <fullName evidence="2">Uncharacterized protein</fullName>
    </submittedName>
</protein>
<keyword evidence="3" id="KW-1185">Reference proteome</keyword>
<name>A0AAV9RMT7_9TELE</name>
<evidence type="ECO:0000313" key="3">
    <source>
        <dbReference type="Proteomes" id="UP001311232"/>
    </source>
</evidence>
<feature type="region of interest" description="Disordered" evidence="1">
    <location>
        <begin position="331"/>
        <end position="357"/>
    </location>
</feature>
<dbReference type="Proteomes" id="UP001311232">
    <property type="component" value="Unassembled WGS sequence"/>
</dbReference>
<organism evidence="2 3">
    <name type="scientific">Crenichthys baileyi</name>
    <name type="common">White River springfish</name>
    <dbReference type="NCBI Taxonomy" id="28760"/>
    <lineage>
        <taxon>Eukaryota</taxon>
        <taxon>Metazoa</taxon>
        <taxon>Chordata</taxon>
        <taxon>Craniata</taxon>
        <taxon>Vertebrata</taxon>
        <taxon>Euteleostomi</taxon>
        <taxon>Actinopterygii</taxon>
        <taxon>Neopterygii</taxon>
        <taxon>Teleostei</taxon>
        <taxon>Neoteleostei</taxon>
        <taxon>Acanthomorphata</taxon>
        <taxon>Ovalentaria</taxon>
        <taxon>Atherinomorphae</taxon>
        <taxon>Cyprinodontiformes</taxon>
        <taxon>Goodeidae</taxon>
        <taxon>Crenichthys</taxon>
    </lineage>
</organism>
<dbReference type="EMBL" id="JAHHUM010001584">
    <property type="protein sequence ID" value="KAK5610365.1"/>
    <property type="molecule type" value="Genomic_DNA"/>
</dbReference>
<dbReference type="AlphaFoldDB" id="A0AAV9RMT7"/>